<accession>A0A7R9YVD9</accession>
<protein>
    <submittedName>
        <fullName evidence="1">Uncharacterized protein</fullName>
    </submittedName>
</protein>
<dbReference type="AlphaFoldDB" id="A0A7R9YVD9"/>
<evidence type="ECO:0000313" key="1">
    <source>
        <dbReference type="EMBL" id="CAD8290396.1"/>
    </source>
</evidence>
<proteinExistence type="predicted"/>
<sequence>MAAMAARNGRMHRSMSAQEVWNQMGCFFYNRFLRQLPNPIGKMRSTTVETAPGEAVCVHACACMCMCMHACARVCMHVHVCACMCTRVHASAGTRLCSPDRHA</sequence>
<organism evidence="1">
    <name type="scientific">Chlamydomonas euryale</name>
    <dbReference type="NCBI Taxonomy" id="1486919"/>
    <lineage>
        <taxon>Eukaryota</taxon>
        <taxon>Viridiplantae</taxon>
        <taxon>Chlorophyta</taxon>
        <taxon>core chlorophytes</taxon>
        <taxon>Chlorophyceae</taxon>
        <taxon>CS clade</taxon>
        <taxon>Chlamydomonadales</taxon>
        <taxon>Chlamydomonadaceae</taxon>
        <taxon>Chlamydomonas</taxon>
    </lineage>
</organism>
<reference evidence="1" key="1">
    <citation type="submission" date="2021-01" db="EMBL/GenBank/DDBJ databases">
        <authorList>
            <person name="Corre E."/>
            <person name="Pelletier E."/>
            <person name="Niang G."/>
            <person name="Scheremetjew M."/>
            <person name="Finn R."/>
            <person name="Kale V."/>
            <person name="Holt S."/>
            <person name="Cochrane G."/>
            <person name="Meng A."/>
            <person name="Brown T."/>
            <person name="Cohen L."/>
        </authorList>
    </citation>
    <scope>NUCLEOTIDE SEQUENCE</scope>
    <source>
        <strain evidence="1">CCMP219</strain>
    </source>
</reference>
<dbReference type="EMBL" id="HBEC01022713">
    <property type="protein sequence ID" value="CAD8290396.1"/>
    <property type="molecule type" value="Transcribed_RNA"/>
</dbReference>
<name>A0A7R9YVD9_9CHLO</name>
<gene>
    <name evidence="1" type="ORF">CEUR00632_LOCUS10390</name>
</gene>